<dbReference type="PROSITE" id="PS51257">
    <property type="entry name" value="PROKAR_LIPOPROTEIN"/>
    <property type="match status" value="1"/>
</dbReference>
<dbReference type="EMBL" id="UINC01223588">
    <property type="protein sequence ID" value="SVE52850.1"/>
    <property type="molecule type" value="Genomic_DNA"/>
</dbReference>
<gene>
    <name evidence="1" type="ORF">METZ01_LOCUS505704</name>
</gene>
<protein>
    <submittedName>
        <fullName evidence="1">Uncharacterized protein</fullName>
    </submittedName>
</protein>
<proteinExistence type="predicted"/>
<accession>A0A383E8W5</accession>
<feature type="non-terminal residue" evidence="1">
    <location>
        <position position="60"/>
    </location>
</feature>
<reference evidence="1" key="1">
    <citation type="submission" date="2018-05" db="EMBL/GenBank/DDBJ databases">
        <authorList>
            <person name="Lanie J.A."/>
            <person name="Ng W.-L."/>
            <person name="Kazmierczak K.M."/>
            <person name="Andrzejewski T.M."/>
            <person name="Davidsen T.M."/>
            <person name="Wayne K.J."/>
            <person name="Tettelin H."/>
            <person name="Glass J.I."/>
            <person name="Rusch D."/>
            <person name="Podicherti R."/>
            <person name="Tsui H.-C.T."/>
            <person name="Winkler M.E."/>
        </authorList>
    </citation>
    <scope>NUCLEOTIDE SEQUENCE</scope>
</reference>
<evidence type="ECO:0000313" key="1">
    <source>
        <dbReference type="EMBL" id="SVE52850.1"/>
    </source>
</evidence>
<dbReference type="AlphaFoldDB" id="A0A383E8W5"/>
<name>A0A383E8W5_9ZZZZ</name>
<sequence length="60" mass="6329">MRKYLAISFLILLLSSCVGSSSGGLFGTGVSIALDPRTLGTQIDDSIMQKNLAARLVLTD</sequence>
<organism evidence="1">
    <name type="scientific">marine metagenome</name>
    <dbReference type="NCBI Taxonomy" id="408172"/>
    <lineage>
        <taxon>unclassified sequences</taxon>
        <taxon>metagenomes</taxon>
        <taxon>ecological metagenomes</taxon>
    </lineage>
</organism>